<evidence type="ECO:0000259" key="2">
    <source>
        <dbReference type="Pfam" id="PF12158"/>
    </source>
</evidence>
<accession>A0A0F9TLT7</accession>
<feature type="transmembrane region" description="Helical" evidence="1">
    <location>
        <begin position="404"/>
        <end position="428"/>
    </location>
</feature>
<dbReference type="AlphaFoldDB" id="A0A0F9TLT7"/>
<reference evidence="3" key="1">
    <citation type="journal article" date="2015" name="Nature">
        <title>Complex archaea that bridge the gap between prokaryotes and eukaryotes.</title>
        <authorList>
            <person name="Spang A."/>
            <person name="Saw J.H."/>
            <person name="Jorgensen S.L."/>
            <person name="Zaremba-Niedzwiedzka K."/>
            <person name="Martijn J."/>
            <person name="Lind A.E."/>
            <person name="van Eijk R."/>
            <person name="Schleper C."/>
            <person name="Guy L."/>
            <person name="Ettema T.J."/>
        </authorList>
    </citation>
    <scope>NUCLEOTIDE SEQUENCE</scope>
</reference>
<feature type="transmembrane region" description="Helical" evidence="1">
    <location>
        <begin position="475"/>
        <end position="501"/>
    </location>
</feature>
<dbReference type="InterPro" id="IPR021994">
    <property type="entry name" value="DUF3592"/>
</dbReference>
<keyword evidence="1" id="KW-1133">Transmembrane helix</keyword>
<feature type="transmembrane region" description="Helical" evidence="1">
    <location>
        <begin position="186"/>
        <end position="207"/>
    </location>
</feature>
<keyword evidence="1" id="KW-0472">Membrane</keyword>
<proteinExistence type="predicted"/>
<gene>
    <name evidence="3" type="ORF">LCGC14_0312220</name>
</gene>
<organism evidence="3">
    <name type="scientific">marine sediment metagenome</name>
    <dbReference type="NCBI Taxonomy" id="412755"/>
    <lineage>
        <taxon>unclassified sequences</taxon>
        <taxon>metagenomes</taxon>
        <taxon>ecological metagenomes</taxon>
    </lineage>
</organism>
<feature type="transmembrane region" description="Helical" evidence="1">
    <location>
        <begin position="507"/>
        <end position="524"/>
    </location>
</feature>
<feature type="transmembrane region" description="Helical" evidence="1">
    <location>
        <begin position="219"/>
        <end position="240"/>
    </location>
</feature>
<evidence type="ECO:0000256" key="1">
    <source>
        <dbReference type="SAM" id="Phobius"/>
    </source>
</evidence>
<feature type="transmembrane region" description="Helical" evidence="1">
    <location>
        <begin position="34"/>
        <end position="59"/>
    </location>
</feature>
<dbReference type="EMBL" id="LAZR01000205">
    <property type="protein sequence ID" value="KKN82110.1"/>
    <property type="molecule type" value="Genomic_DNA"/>
</dbReference>
<comment type="caution">
    <text evidence="3">The sequence shown here is derived from an EMBL/GenBank/DDBJ whole genome shotgun (WGS) entry which is preliminary data.</text>
</comment>
<sequence length="672" mass="73892">MRDDSDKLPPVDYGHIFKDDTGAAKRARPVSQRIGSFFTGVFVCTIPLVFICVGVGMVAREITKHYTFAHVQGVVTSAPSMDSRGAVTVRARYQYNGRQQTCSISADEDSSGFDDLQALKIGQPISLLVDPDHPGRADRDKGPQTIGLAFALFALPFLTLGAQMFWQSLTGRELIPARSFSGGMPLPGGGYFVLFLGLCLLTSGAVIASDALLDWPVKLIVSMVCIAGILIGGMQIGLAAGRRSKAREAAAQVARADLPPPQGEQEQRKDAAGSLTKKMALMVGATIFWCGITGVFLGFVLRSLVLHNIARVTYATTEGAVLSSRVKANTGGDSTTYKPIITYEYVVDGARHVSRQYNYMDISVSGGNWASEVVSQHPAGRRIMVYYDPDDPAEAILSLETPAMAYFLLLFLQPFALVGLALIAATATTPARHKRLKRFLTEPFALPWRIPSWGVLQPDYHGMTLAPAQSWRQAVVAFMLGYGVTCFAAMFIVGVPLIMLGMHDRRWVAWAFGVAAVIGGFRFLRKLLGAGRKAALNIDPDDKILTIRGDRRDQRVRFDQIRSWRLRHVLYRYGVAVNGRRQRYLVLEALTKDHEAVPIHAFSCFVSTPNKVEIIARRAQQVFAEITGVAARKTLVRDKSRMARPPKGRIEIALAPFKWLLTRRKDDYADLA</sequence>
<keyword evidence="1" id="KW-0812">Transmembrane</keyword>
<feature type="transmembrane region" description="Helical" evidence="1">
    <location>
        <begin position="279"/>
        <end position="301"/>
    </location>
</feature>
<feature type="domain" description="DUF3592" evidence="2">
    <location>
        <begin position="317"/>
        <end position="398"/>
    </location>
</feature>
<evidence type="ECO:0000313" key="3">
    <source>
        <dbReference type="EMBL" id="KKN82110.1"/>
    </source>
</evidence>
<name>A0A0F9TLT7_9ZZZZ</name>
<protein>
    <recommendedName>
        <fullName evidence="2">DUF3592 domain-containing protein</fullName>
    </recommendedName>
</protein>
<dbReference type="Pfam" id="PF12158">
    <property type="entry name" value="DUF3592"/>
    <property type="match status" value="1"/>
</dbReference>
<feature type="transmembrane region" description="Helical" evidence="1">
    <location>
        <begin position="146"/>
        <end position="166"/>
    </location>
</feature>